<feature type="signal peptide" evidence="1">
    <location>
        <begin position="1"/>
        <end position="19"/>
    </location>
</feature>
<dbReference type="AlphaFoldDB" id="A0A0U5GRB3"/>
<sequence>MRFKLAAIATLLLPLAVTAATPGKYDTKFNVTANVPDSAMITDPGGRPVTDMLVELTPAASGKMEAQTTALRLWNNDVSKLEMSLTLDDGNAATGGAFNLTSTQGDVLNDLTYKITTISANGNQEFANSGDTKDYTLLPNGSHGELPVVFRFVSDRNYDQLGQGSYSGTVYANVVAKP</sequence>
<keyword evidence="3" id="KW-1185">Reference proteome</keyword>
<organism evidence="2 3">
    <name type="scientific">Duffyella gerundensis</name>
    <dbReference type="NCBI Taxonomy" id="1619313"/>
    <lineage>
        <taxon>Bacteria</taxon>
        <taxon>Pseudomonadati</taxon>
        <taxon>Pseudomonadota</taxon>
        <taxon>Gammaproteobacteria</taxon>
        <taxon>Enterobacterales</taxon>
        <taxon>Erwiniaceae</taxon>
        <taxon>Duffyella</taxon>
    </lineage>
</organism>
<dbReference type="STRING" id="1619313.EM595_3274"/>
<proteinExistence type="predicted"/>
<keyword evidence="1" id="KW-0732">Signal</keyword>
<evidence type="ECO:0000256" key="1">
    <source>
        <dbReference type="SAM" id="SignalP"/>
    </source>
</evidence>
<dbReference type="GeneID" id="84611754"/>
<name>A0A0U5GRB3_9GAMM</name>
<dbReference type="KEGG" id="ege:EM595_3274"/>
<dbReference type="EMBL" id="LN907827">
    <property type="protein sequence ID" value="CUU25505.1"/>
    <property type="molecule type" value="Genomic_DNA"/>
</dbReference>
<protein>
    <submittedName>
        <fullName evidence="2">Uncharacterized protein</fullName>
    </submittedName>
</protein>
<dbReference type="Proteomes" id="UP000059419">
    <property type="component" value="Chromosome 1"/>
</dbReference>
<dbReference type="PATRIC" id="fig|1619313.3.peg.3397"/>
<evidence type="ECO:0000313" key="3">
    <source>
        <dbReference type="Proteomes" id="UP000059419"/>
    </source>
</evidence>
<evidence type="ECO:0000313" key="2">
    <source>
        <dbReference type="EMBL" id="CUU25505.1"/>
    </source>
</evidence>
<gene>
    <name evidence="2" type="ORF">EM595_3274</name>
</gene>
<reference evidence="3" key="1">
    <citation type="submission" date="2015-11" db="EMBL/GenBank/DDBJ databases">
        <authorList>
            <person name="Blom J."/>
        </authorList>
    </citation>
    <scope>NUCLEOTIDE SEQUENCE [LARGE SCALE GENOMIC DNA]</scope>
</reference>
<accession>A0A0U5GRB3</accession>
<feature type="chain" id="PRO_5006858129" evidence="1">
    <location>
        <begin position="20"/>
        <end position="178"/>
    </location>
</feature>
<dbReference type="RefSeq" id="WP_222938651.1">
    <property type="nucleotide sequence ID" value="NZ_CP073262.1"/>
</dbReference>